<dbReference type="GO" id="GO:0006629">
    <property type="term" value="P:lipid metabolic process"/>
    <property type="evidence" value="ECO:0007669"/>
    <property type="project" value="InterPro"/>
</dbReference>
<dbReference type="GO" id="GO:0008889">
    <property type="term" value="F:glycerophosphodiester phosphodiesterase activity"/>
    <property type="evidence" value="ECO:0007669"/>
    <property type="project" value="UniProtKB-EC"/>
</dbReference>
<evidence type="ECO:0000256" key="5">
    <source>
        <dbReference type="ARBA" id="ARBA00022801"/>
    </source>
</evidence>
<dbReference type="GO" id="GO:0006071">
    <property type="term" value="P:glycerol metabolic process"/>
    <property type="evidence" value="ECO:0007669"/>
    <property type="project" value="UniProtKB-KW"/>
</dbReference>
<keyword evidence="9" id="KW-1185">Reference proteome</keyword>
<evidence type="ECO:0000256" key="1">
    <source>
        <dbReference type="ARBA" id="ARBA00007277"/>
    </source>
</evidence>
<evidence type="ECO:0000256" key="2">
    <source>
        <dbReference type="ARBA" id="ARBA00012247"/>
    </source>
</evidence>
<comment type="similarity">
    <text evidence="1">Belongs to the glycerophosphoryl diester phosphodiesterase family.</text>
</comment>
<evidence type="ECO:0000313" key="8">
    <source>
        <dbReference type="EMBL" id="GLJ74987.1"/>
    </source>
</evidence>
<evidence type="ECO:0000256" key="3">
    <source>
        <dbReference type="ARBA" id="ARBA00022729"/>
    </source>
</evidence>
<dbReference type="Pfam" id="PF03009">
    <property type="entry name" value="GDPD"/>
    <property type="match status" value="1"/>
</dbReference>
<dbReference type="InterPro" id="IPR017946">
    <property type="entry name" value="PLC-like_Pdiesterase_TIM-brl"/>
</dbReference>
<dbReference type="PANTHER" id="PTHR43620">
    <property type="entry name" value="GLYCEROPHOSPHORYL DIESTER PHOSPHODIESTERASE"/>
    <property type="match status" value="1"/>
</dbReference>
<dbReference type="PROSITE" id="PS51704">
    <property type="entry name" value="GP_PDE"/>
    <property type="match status" value="1"/>
</dbReference>
<keyword evidence="5" id="KW-0378">Hydrolase</keyword>
<dbReference type="SUPFAM" id="SSF51695">
    <property type="entry name" value="PLC-like phosphodiesterases"/>
    <property type="match status" value="1"/>
</dbReference>
<accession>A0A9W6LYU9</accession>
<dbReference type="PANTHER" id="PTHR43620:SF7">
    <property type="entry name" value="GLYCEROPHOSPHODIESTER PHOSPHODIESTERASE GDPD5-RELATED"/>
    <property type="match status" value="1"/>
</dbReference>
<dbReference type="Gene3D" id="3.20.20.190">
    <property type="entry name" value="Phosphatidylinositol (PI) phosphodiesterase"/>
    <property type="match status" value="1"/>
</dbReference>
<reference evidence="8" key="2">
    <citation type="submission" date="2023-01" db="EMBL/GenBank/DDBJ databases">
        <authorList>
            <person name="Sun Q."/>
            <person name="Evtushenko L."/>
        </authorList>
    </citation>
    <scope>NUCLEOTIDE SEQUENCE</scope>
    <source>
        <strain evidence="8">VKM Ac-1401</strain>
    </source>
</reference>
<reference evidence="8" key="1">
    <citation type="journal article" date="2014" name="Int. J. Syst. Evol. Microbiol.">
        <title>Complete genome sequence of Corynebacterium casei LMG S-19264T (=DSM 44701T), isolated from a smear-ripened cheese.</title>
        <authorList>
            <consortium name="US DOE Joint Genome Institute (JGI-PGF)"/>
            <person name="Walter F."/>
            <person name="Albersmeier A."/>
            <person name="Kalinowski J."/>
            <person name="Ruckert C."/>
        </authorList>
    </citation>
    <scope>NUCLEOTIDE SEQUENCE</scope>
    <source>
        <strain evidence="8">VKM Ac-1401</strain>
    </source>
</reference>
<gene>
    <name evidence="8" type="ORF">GCM10017584_05600</name>
</gene>
<name>A0A9W6LYU9_9MICO</name>
<proteinExistence type="inferred from homology"/>
<organism evidence="8 9">
    <name type="scientific">Leifsonia poae</name>
    <dbReference type="NCBI Taxonomy" id="110933"/>
    <lineage>
        <taxon>Bacteria</taxon>
        <taxon>Bacillati</taxon>
        <taxon>Actinomycetota</taxon>
        <taxon>Actinomycetes</taxon>
        <taxon>Micrococcales</taxon>
        <taxon>Microbacteriaceae</taxon>
        <taxon>Leifsonia</taxon>
    </lineage>
</organism>
<protein>
    <recommendedName>
        <fullName evidence="2">glycerophosphodiester phosphodiesterase</fullName>
        <ecNumber evidence="2">3.1.4.46</ecNumber>
    </recommendedName>
</protein>
<dbReference type="Proteomes" id="UP001142372">
    <property type="component" value="Unassembled WGS sequence"/>
</dbReference>
<sequence length="352" mass="37893">MRAHTGPLIIGHRGACGYRPEHTAAAYELAFALGADAVEPDLVASKDGVLVLRHENEISGTTDVAEHPEFAAKRTTKEVDGAEVTGWFTEDFTWAELTTLRAKERLGGIRQASSTFDGRYPLLRLSDLFTIVERASDDAARLLGIVAELKHATYFESIGLPLDELFASELGEAGWFDNPGLVVESFEKTVLTRLHGRGFRGKRVYLLEDEGAPADRVARLGSTAPGYADDLTARGLYALAAAGPAERVDGISVETGQVLASGSVAVALFDDGDDVGAVTSDLVDTAHSAGLEVFCWTLRPENGLLPAEFRRAEALDAQWGDWRRLFSIVLNSGVDGVFVDHPDLAVAVRDGR</sequence>
<feature type="domain" description="GP-PDE" evidence="7">
    <location>
        <begin position="7"/>
        <end position="349"/>
    </location>
</feature>
<dbReference type="EC" id="3.1.4.46" evidence="2"/>
<dbReference type="RefSeq" id="WP_271175661.1">
    <property type="nucleotide sequence ID" value="NZ_BAAAJO010000001.1"/>
</dbReference>
<dbReference type="InterPro" id="IPR030395">
    <property type="entry name" value="GP_PDE_dom"/>
</dbReference>
<evidence type="ECO:0000256" key="4">
    <source>
        <dbReference type="ARBA" id="ARBA00022798"/>
    </source>
</evidence>
<comment type="catalytic activity">
    <reaction evidence="6">
        <text>a sn-glycero-3-phosphodiester + H2O = an alcohol + sn-glycerol 3-phosphate + H(+)</text>
        <dbReference type="Rhea" id="RHEA:12969"/>
        <dbReference type="ChEBI" id="CHEBI:15377"/>
        <dbReference type="ChEBI" id="CHEBI:15378"/>
        <dbReference type="ChEBI" id="CHEBI:30879"/>
        <dbReference type="ChEBI" id="CHEBI:57597"/>
        <dbReference type="ChEBI" id="CHEBI:83408"/>
        <dbReference type="EC" id="3.1.4.46"/>
    </reaction>
</comment>
<evidence type="ECO:0000256" key="6">
    <source>
        <dbReference type="ARBA" id="ARBA00047512"/>
    </source>
</evidence>
<dbReference type="AlphaFoldDB" id="A0A9W6LYU9"/>
<evidence type="ECO:0000313" key="9">
    <source>
        <dbReference type="Proteomes" id="UP001142372"/>
    </source>
</evidence>
<dbReference type="EMBL" id="BSEN01000001">
    <property type="protein sequence ID" value="GLJ74987.1"/>
    <property type="molecule type" value="Genomic_DNA"/>
</dbReference>
<evidence type="ECO:0000259" key="7">
    <source>
        <dbReference type="PROSITE" id="PS51704"/>
    </source>
</evidence>
<keyword evidence="4" id="KW-0319">Glycerol metabolism</keyword>
<comment type="caution">
    <text evidence="8">The sequence shown here is derived from an EMBL/GenBank/DDBJ whole genome shotgun (WGS) entry which is preliminary data.</text>
</comment>
<keyword evidence="3" id="KW-0732">Signal</keyword>
<dbReference type="GO" id="GO:0042597">
    <property type="term" value="C:periplasmic space"/>
    <property type="evidence" value="ECO:0007669"/>
    <property type="project" value="TreeGrafter"/>
</dbReference>